<keyword evidence="7" id="KW-0547">Nucleotide-binding</keyword>
<evidence type="ECO:0000256" key="1">
    <source>
        <dbReference type="ARBA" id="ARBA00000085"/>
    </source>
</evidence>
<dbReference type="EC" id="2.7.13.3" evidence="3"/>
<comment type="catalytic activity">
    <reaction evidence="1">
        <text>ATP + protein L-histidine = ADP + protein N-phospho-L-histidine.</text>
        <dbReference type="EC" id="2.7.13.3"/>
    </reaction>
</comment>
<dbReference type="Proteomes" id="UP001519344">
    <property type="component" value="Unassembled WGS sequence"/>
</dbReference>
<dbReference type="SMART" id="SM00304">
    <property type="entry name" value="HAMP"/>
    <property type="match status" value="1"/>
</dbReference>
<dbReference type="Gene3D" id="6.10.340.10">
    <property type="match status" value="1"/>
</dbReference>
<dbReference type="PROSITE" id="PS50109">
    <property type="entry name" value="HIS_KIN"/>
    <property type="match status" value="1"/>
</dbReference>
<dbReference type="SMART" id="SM00387">
    <property type="entry name" value="HATPase_c"/>
    <property type="match status" value="1"/>
</dbReference>
<keyword evidence="12" id="KW-0812">Transmembrane</keyword>
<evidence type="ECO:0000256" key="10">
    <source>
        <dbReference type="ARBA" id="ARBA00023012"/>
    </source>
</evidence>
<proteinExistence type="predicted"/>
<organism evidence="15 16">
    <name type="scientific">Paenibacillus aceris</name>
    <dbReference type="NCBI Taxonomy" id="869555"/>
    <lineage>
        <taxon>Bacteria</taxon>
        <taxon>Bacillati</taxon>
        <taxon>Bacillota</taxon>
        <taxon>Bacilli</taxon>
        <taxon>Bacillales</taxon>
        <taxon>Paenibacillaceae</taxon>
        <taxon>Paenibacillus</taxon>
    </lineage>
</organism>
<dbReference type="InterPro" id="IPR003660">
    <property type="entry name" value="HAMP_dom"/>
</dbReference>
<keyword evidence="5" id="KW-0597">Phosphoprotein</keyword>
<evidence type="ECO:0000256" key="6">
    <source>
        <dbReference type="ARBA" id="ARBA00022679"/>
    </source>
</evidence>
<evidence type="ECO:0000256" key="12">
    <source>
        <dbReference type="SAM" id="Phobius"/>
    </source>
</evidence>
<evidence type="ECO:0000313" key="15">
    <source>
        <dbReference type="EMBL" id="MBP1964290.1"/>
    </source>
</evidence>
<comment type="caution">
    <text evidence="15">The sequence shown here is derived from an EMBL/GenBank/DDBJ whole genome shotgun (WGS) entry which is preliminary data.</text>
</comment>
<dbReference type="Pfam" id="PF00512">
    <property type="entry name" value="HisKA"/>
    <property type="match status" value="1"/>
</dbReference>
<dbReference type="Pfam" id="PF00672">
    <property type="entry name" value="HAMP"/>
    <property type="match status" value="1"/>
</dbReference>
<dbReference type="GO" id="GO:0016301">
    <property type="term" value="F:kinase activity"/>
    <property type="evidence" value="ECO:0007669"/>
    <property type="project" value="UniProtKB-KW"/>
</dbReference>
<evidence type="ECO:0000256" key="7">
    <source>
        <dbReference type="ARBA" id="ARBA00022741"/>
    </source>
</evidence>
<reference evidence="15 16" key="1">
    <citation type="submission" date="2021-03" db="EMBL/GenBank/DDBJ databases">
        <title>Genomic Encyclopedia of Type Strains, Phase IV (KMG-IV): sequencing the most valuable type-strain genomes for metagenomic binning, comparative biology and taxonomic classification.</title>
        <authorList>
            <person name="Goeker M."/>
        </authorList>
    </citation>
    <scope>NUCLEOTIDE SEQUENCE [LARGE SCALE GENOMIC DNA]</scope>
    <source>
        <strain evidence="15 16">DSM 24950</strain>
    </source>
</reference>
<dbReference type="InterPro" id="IPR050351">
    <property type="entry name" value="BphY/WalK/GraS-like"/>
</dbReference>
<dbReference type="CDD" id="cd06225">
    <property type="entry name" value="HAMP"/>
    <property type="match status" value="1"/>
</dbReference>
<dbReference type="PANTHER" id="PTHR45453">
    <property type="entry name" value="PHOSPHATE REGULON SENSOR PROTEIN PHOR"/>
    <property type="match status" value="1"/>
</dbReference>
<keyword evidence="16" id="KW-1185">Reference proteome</keyword>
<keyword evidence="4" id="KW-1003">Cell membrane</keyword>
<keyword evidence="12" id="KW-1133">Transmembrane helix</keyword>
<keyword evidence="10" id="KW-0902">Two-component regulatory system</keyword>
<sequence length="359" mass="39979">MKGLYARIAFAFIGIASGVLLISTIAFIVETHYHFSLYQHQAKDMNLSSPTFDTHFEQALVQSVLWSAILGILLSVLLSLFVAKRITAPLIHMKKVAERMAKGELNARSTVIGNDELADLGGSLNHLAEQLLKQEQLRKTMTADVAHELRTPLATLKSHMEAMIDGVWTPTPERLESCYEEIERLRFLVGDLEQLSEVESPNFKLQKRHQDVSLAIKQCVEASKAAFVQKGVHLEFVEGPSVFVEIDRQRFGQIMTNLLSNALKFTAKGGHIKIWMKEEQNKVVIGVADTGSGIKASELPYVFERFYRGEKSRSRKTGGAGIGLSIVKAIVDAHEGEIQIKSKEGQGTEVVVNFNIYKE</sequence>
<dbReference type="PRINTS" id="PR00344">
    <property type="entry name" value="BCTRLSENSOR"/>
</dbReference>
<dbReference type="CDD" id="cd00082">
    <property type="entry name" value="HisKA"/>
    <property type="match status" value="1"/>
</dbReference>
<comment type="subcellular location">
    <subcellularLocation>
        <location evidence="2">Cell membrane</location>
        <topology evidence="2">Multi-pass membrane protein</topology>
    </subcellularLocation>
</comment>
<evidence type="ECO:0000313" key="16">
    <source>
        <dbReference type="Proteomes" id="UP001519344"/>
    </source>
</evidence>
<evidence type="ECO:0000259" key="13">
    <source>
        <dbReference type="PROSITE" id="PS50109"/>
    </source>
</evidence>
<feature type="domain" description="Histidine kinase" evidence="13">
    <location>
        <begin position="144"/>
        <end position="358"/>
    </location>
</feature>
<dbReference type="InterPro" id="IPR003594">
    <property type="entry name" value="HATPase_dom"/>
</dbReference>
<evidence type="ECO:0000256" key="9">
    <source>
        <dbReference type="ARBA" id="ARBA00022840"/>
    </source>
</evidence>
<dbReference type="EMBL" id="JAGGKV010000008">
    <property type="protein sequence ID" value="MBP1964290.1"/>
    <property type="molecule type" value="Genomic_DNA"/>
</dbReference>
<keyword evidence="8 15" id="KW-0418">Kinase</keyword>
<keyword evidence="11 12" id="KW-0472">Membrane</keyword>
<feature type="transmembrane region" description="Helical" evidence="12">
    <location>
        <begin position="64"/>
        <end position="83"/>
    </location>
</feature>
<feature type="transmembrane region" description="Helical" evidence="12">
    <location>
        <begin position="7"/>
        <end position="29"/>
    </location>
</feature>
<evidence type="ECO:0000256" key="3">
    <source>
        <dbReference type="ARBA" id="ARBA00012438"/>
    </source>
</evidence>
<dbReference type="PROSITE" id="PS50885">
    <property type="entry name" value="HAMP"/>
    <property type="match status" value="1"/>
</dbReference>
<evidence type="ECO:0000256" key="8">
    <source>
        <dbReference type="ARBA" id="ARBA00022777"/>
    </source>
</evidence>
<name>A0ABS4I0E4_9BACL</name>
<protein>
    <recommendedName>
        <fullName evidence="3">histidine kinase</fullName>
        <ecNumber evidence="3">2.7.13.3</ecNumber>
    </recommendedName>
</protein>
<dbReference type="Pfam" id="PF02518">
    <property type="entry name" value="HATPase_c"/>
    <property type="match status" value="1"/>
</dbReference>
<dbReference type="InterPro" id="IPR036097">
    <property type="entry name" value="HisK_dim/P_sf"/>
</dbReference>
<dbReference type="InterPro" id="IPR003661">
    <property type="entry name" value="HisK_dim/P_dom"/>
</dbReference>
<dbReference type="SMART" id="SM00388">
    <property type="entry name" value="HisKA"/>
    <property type="match status" value="1"/>
</dbReference>
<dbReference type="SUPFAM" id="SSF47384">
    <property type="entry name" value="Homodimeric domain of signal transducing histidine kinase"/>
    <property type="match status" value="1"/>
</dbReference>
<dbReference type="RefSeq" id="WP_167060059.1">
    <property type="nucleotide sequence ID" value="NZ_JAAOZR010000023.1"/>
</dbReference>
<keyword evidence="9" id="KW-0067">ATP-binding</keyword>
<dbReference type="InterPro" id="IPR036890">
    <property type="entry name" value="HATPase_C_sf"/>
</dbReference>
<accession>A0ABS4I0E4</accession>
<dbReference type="SUPFAM" id="SSF55874">
    <property type="entry name" value="ATPase domain of HSP90 chaperone/DNA topoisomerase II/histidine kinase"/>
    <property type="match status" value="1"/>
</dbReference>
<gene>
    <name evidence="15" type="ORF">J2Z65_003513</name>
</gene>
<keyword evidence="6" id="KW-0808">Transferase</keyword>
<evidence type="ECO:0000259" key="14">
    <source>
        <dbReference type="PROSITE" id="PS50885"/>
    </source>
</evidence>
<dbReference type="PANTHER" id="PTHR45453:SF1">
    <property type="entry name" value="PHOSPHATE REGULON SENSOR PROTEIN PHOR"/>
    <property type="match status" value="1"/>
</dbReference>
<dbReference type="Gene3D" id="1.10.287.130">
    <property type="match status" value="1"/>
</dbReference>
<evidence type="ECO:0000256" key="11">
    <source>
        <dbReference type="ARBA" id="ARBA00023136"/>
    </source>
</evidence>
<evidence type="ECO:0000256" key="2">
    <source>
        <dbReference type="ARBA" id="ARBA00004651"/>
    </source>
</evidence>
<dbReference type="Gene3D" id="3.30.565.10">
    <property type="entry name" value="Histidine kinase-like ATPase, C-terminal domain"/>
    <property type="match status" value="1"/>
</dbReference>
<evidence type="ECO:0000256" key="5">
    <source>
        <dbReference type="ARBA" id="ARBA00022553"/>
    </source>
</evidence>
<dbReference type="SUPFAM" id="SSF158472">
    <property type="entry name" value="HAMP domain-like"/>
    <property type="match status" value="1"/>
</dbReference>
<feature type="domain" description="HAMP" evidence="14">
    <location>
        <begin position="84"/>
        <end position="136"/>
    </location>
</feature>
<dbReference type="CDD" id="cd00075">
    <property type="entry name" value="HATPase"/>
    <property type="match status" value="1"/>
</dbReference>
<dbReference type="InterPro" id="IPR005467">
    <property type="entry name" value="His_kinase_dom"/>
</dbReference>
<dbReference type="InterPro" id="IPR004358">
    <property type="entry name" value="Sig_transdc_His_kin-like_C"/>
</dbReference>
<evidence type="ECO:0000256" key="4">
    <source>
        <dbReference type="ARBA" id="ARBA00022475"/>
    </source>
</evidence>